<sequence length="54" mass="6131">MGNICGCSIDPAEASFFKKHLRCLSCRIAFEASGVVLFCPFCPFCWSRKIERVR</sequence>
<reference evidence="1 2" key="1">
    <citation type="journal article" date="2012" name="PLoS ONE">
        <title>The genome characteristics and predicted function of methyl-group oxidation pathway in the obligate aceticlastic methanogens, Methanosaeta spp.</title>
        <authorList>
            <person name="Zhu J."/>
            <person name="Zheng H."/>
            <person name="Ai G."/>
            <person name="Zhang G."/>
            <person name="Liu D."/>
            <person name="Liu X."/>
            <person name="Dong X."/>
        </authorList>
    </citation>
    <scope>NUCLEOTIDE SEQUENCE [LARGE SCALE GENOMIC DNA]</scope>
    <source>
        <strain evidence="1 2">6Ac</strain>
    </source>
</reference>
<dbReference type="HOGENOM" id="CLU_3039044_0_0_2"/>
<dbReference type="STRING" id="1110509.Mhar_1537"/>
<dbReference type="PATRIC" id="fig|1110509.7.peg.1711"/>
<dbReference type="GeneID" id="58788869"/>
<name>G7WP57_METH6</name>
<dbReference type="RefSeq" id="WP_014587082.1">
    <property type="nucleotide sequence ID" value="NC_017527.1"/>
</dbReference>
<dbReference type="AlphaFoldDB" id="G7WP57"/>
<proteinExistence type="predicted"/>
<keyword evidence="2" id="KW-1185">Reference proteome</keyword>
<organism evidence="1 2">
    <name type="scientific">Methanothrix harundinacea (strain 6Ac)</name>
    <name type="common">Methanosaeta harundinacea</name>
    <dbReference type="NCBI Taxonomy" id="1110509"/>
    <lineage>
        <taxon>Archaea</taxon>
        <taxon>Methanobacteriati</taxon>
        <taxon>Methanobacteriota</taxon>
        <taxon>Stenosarchaea group</taxon>
        <taxon>Methanomicrobia</taxon>
        <taxon>Methanotrichales</taxon>
        <taxon>Methanotrichaceae</taxon>
        <taxon>Methanothrix</taxon>
    </lineage>
</organism>
<gene>
    <name evidence="1" type="ordered locus">Mhar_1537</name>
</gene>
<dbReference type="EMBL" id="CP003117">
    <property type="protein sequence ID" value="AET64898.1"/>
    <property type="molecule type" value="Genomic_DNA"/>
</dbReference>
<evidence type="ECO:0000313" key="1">
    <source>
        <dbReference type="EMBL" id="AET64898.1"/>
    </source>
</evidence>
<dbReference type="KEGG" id="mhi:Mhar_1537"/>
<accession>G7WP57</accession>
<dbReference type="Proteomes" id="UP000005877">
    <property type="component" value="Chromosome"/>
</dbReference>
<evidence type="ECO:0000313" key="2">
    <source>
        <dbReference type="Proteomes" id="UP000005877"/>
    </source>
</evidence>
<protein>
    <submittedName>
        <fullName evidence="1">Uncharacterized protein</fullName>
    </submittedName>
</protein>